<dbReference type="Pfam" id="PF00026">
    <property type="entry name" value="Asp"/>
    <property type="match status" value="1"/>
</dbReference>
<dbReference type="InterPro" id="IPR033121">
    <property type="entry name" value="PEPTIDASE_A1"/>
</dbReference>
<dbReference type="AlphaFoldDB" id="A0AAW0FYL2"/>
<dbReference type="SUPFAM" id="SSF50630">
    <property type="entry name" value="Acid proteases"/>
    <property type="match status" value="1"/>
</dbReference>
<organism evidence="5 6">
    <name type="scientific">Cerrena zonata</name>
    <dbReference type="NCBI Taxonomy" id="2478898"/>
    <lineage>
        <taxon>Eukaryota</taxon>
        <taxon>Fungi</taxon>
        <taxon>Dikarya</taxon>
        <taxon>Basidiomycota</taxon>
        <taxon>Agaricomycotina</taxon>
        <taxon>Agaricomycetes</taxon>
        <taxon>Polyporales</taxon>
        <taxon>Cerrenaceae</taxon>
        <taxon>Cerrena</taxon>
    </lineage>
</organism>
<keyword evidence="2" id="KW-0472">Membrane</keyword>
<feature type="chain" id="PRO_5043508362" description="Peptidase A1 domain-containing protein" evidence="3">
    <location>
        <begin position="19"/>
        <end position="593"/>
    </location>
</feature>
<keyword evidence="3" id="KW-0732">Signal</keyword>
<evidence type="ECO:0000256" key="2">
    <source>
        <dbReference type="SAM" id="Phobius"/>
    </source>
</evidence>
<dbReference type="PANTHER" id="PTHR47966:SF57">
    <property type="entry name" value="PEPTIDASE A1 DOMAIN-CONTAINING PROTEIN"/>
    <property type="match status" value="1"/>
</dbReference>
<dbReference type="GO" id="GO:0004190">
    <property type="term" value="F:aspartic-type endopeptidase activity"/>
    <property type="evidence" value="ECO:0007669"/>
    <property type="project" value="InterPro"/>
</dbReference>
<feature type="domain" description="Peptidase A1" evidence="4">
    <location>
        <begin position="85"/>
        <end position="425"/>
    </location>
</feature>
<keyword evidence="6" id="KW-1185">Reference proteome</keyword>
<evidence type="ECO:0000259" key="4">
    <source>
        <dbReference type="PROSITE" id="PS51767"/>
    </source>
</evidence>
<dbReference type="EMBL" id="JASBNA010000017">
    <property type="protein sequence ID" value="KAK7686265.1"/>
    <property type="molecule type" value="Genomic_DNA"/>
</dbReference>
<dbReference type="InterPro" id="IPR034164">
    <property type="entry name" value="Pepsin-like_dom"/>
</dbReference>
<evidence type="ECO:0000256" key="1">
    <source>
        <dbReference type="ARBA" id="ARBA00007447"/>
    </source>
</evidence>
<comment type="caution">
    <text evidence="5">The sequence shown here is derived from an EMBL/GenBank/DDBJ whole genome shotgun (WGS) entry which is preliminary data.</text>
</comment>
<dbReference type="InterPro" id="IPR021109">
    <property type="entry name" value="Peptidase_aspartic_dom_sf"/>
</dbReference>
<keyword evidence="2" id="KW-1133">Transmembrane helix</keyword>
<accession>A0AAW0FYL2</accession>
<name>A0AAW0FYL2_9APHY</name>
<gene>
    <name evidence="5" type="ORF">QCA50_010485</name>
</gene>
<dbReference type="PRINTS" id="PR00792">
    <property type="entry name" value="PEPSIN"/>
</dbReference>
<protein>
    <recommendedName>
        <fullName evidence="4">Peptidase A1 domain-containing protein</fullName>
    </recommendedName>
</protein>
<dbReference type="InterPro" id="IPR001461">
    <property type="entry name" value="Aspartic_peptidase_A1"/>
</dbReference>
<feature type="transmembrane region" description="Helical" evidence="2">
    <location>
        <begin position="527"/>
        <end position="551"/>
    </location>
</feature>
<proteinExistence type="inferred from homology"/>
<dbReference type="PANTHER" id="PTHR47966">
    <property type="entry name" value="BETA-SITE APP-CLEAVING ENZYME, ISOFORM A-RELATED"/>
    <property type="match status" value="1"/>
</dbReference>
<dbReference type="Gene3D" id="2.40.70.10">
    <property type="entry name" value="Acid Proteases"/>
    <property type="match status" value="2"/>
</dbReference>
<feature type="signal peptide" evidence="3">
    <location>
        <begin position="1"/>
        <end position="18"/>
    </location>
</feature>
<dbReference type="PROSITE" id="PS51767">
    <property type="entry name" value="PEPTIDASE_A1"/>
    <property type="match status" value="1"/>
</dbReference>
<reference evidence="5 6" key="1">
    <citation type="submission" date="2022-09" db="EMBL/GenBank/DDBJ databases">
        <authorList>
            <person name="Palmer J.M."/>
        </authorList>
    </citation>
    <scope>NUCLEOTIDE SEQUENCE [LARGE SCALE GENOMIC DNA]</scope>
    <source>
        <strain evidence="5 6">DSM 7382</strain>
    </source>
</reference>
<dbReference type="Proteomes" id="UP001385951">
    <property type="component" value="Unassembled WGS sequence"/>
</dbReference>
<dbReference type="CDD" id="cd05471">
    <property type="entry name" value="pepsin_like"/>
    <property type="match status" value="1"/>
</dbReference>
<sequence>MNTLLYFLFISLCGITYGLRIPVTARSQDIVARGMKHGHGHGMKHNGTGVRMWQSKMHKTNKANTLATNKNGTKENVDNAKDVVYATNITIGGKEFPIQLDTGSSDLWIKPPFNVTFSNQTNIQTNLTFGIGTASGNVAFADVALGPYKVKNQALLNTKTADNFGAIFNNGIFGIMGLAFDQSSTVFIETLLSFGKNNTQGRTFLGNVFAQNKTAPNLFTVLLGRTDDPADDQEGVFTIGEYDPEFTSVAQQPKLTRTPAQVDNITTEPRWSIQMDKMLVNGKEFKFNKSSVAEAPAGKTVMVLDTGFTFSQFPPPAVDFIYSSINGSSLNKTSGIWTVPCDQTTKLEFVFGGKTIPIHPLDISVVKTVGNKTVCQNTFRNLNLPVDAATVDLGFDAIMGVPFLKNVYASFDFGDLDKNGKLGVPFVQMVPTTPNLQEAQQEFQKVRPKQVAYAQKTAASGATGSLSFNDDLNSISLNGAFSQEVPLIKRAFRMVVSGRFPMPFPIHRIVPSRVMTCMHKAAKTKPALLALVIGAVFLSVSSCVFAVILAVRSCSRSEEHVADYEIVWDGEPKDDDDIEDCDRRRALDGSRYD</sequence>
<evidence type="ECO:0000313" key="6">
    <source>
        <dbReference type="Proteomes" id="UP001385951"/>
    </source>
</evidence>
<evidence type="ECO:0000256" key="3">
    <source>
        <dbReference type="SAM" id="SignalP"/>
    </source>
</evidence>
<evidence type="ECO:0000313" key="5">
    <source>
        <dbReference type="EMBL" id="KAK7686265.1"/>
    </source>
</evidence>
<keyword evidence="2" id="KW-0812">Transmembrane</keyword>
<dbReference type="GO" id="GO:0006508">
    <property type="term" value="P:proteolysis"/>
    <property type="evidence" value="ECO:0007669"/>
    <property type="project" value="InterPro"/>
</dbReference>
<comment type="similarity">
    <text evidence="1">Belongs to the peptidase A1 family.</text>
</comment>